<dbReference type="Pfam" id="PF03724">
    <property type="entry name" value="META"/>
    <property type="match status" value="1"/>
</dbReference>
<reference evidence="3 4" key="1">
    <citation type="submission" date="2020-02" db="EMBL/GenBank/DDBJ databases">
        <title>Out from the shadows clarifying the taxonomy of the family Cryomorphaceae and related taxa by utilizing the GTDB taxonomic framework.</title>
        <authorList>
            <person name="Bowman J.P."/>
        </authorList>
    </citation>
    <scope>NUCLEOTIDE SEQUENCE [LARGE SCALE GENOMIC DNA]</scope>
    <source>
        <strain evidence="3 4">QSSC 1-22</strain>
    </source>
</reference>
<proteinExistence type="predicted"/>
<organism evidence="3 4">
    <name type="scientific">Cryomorpha ignava</name>
    <dbReference type="NCBI Taxonomy" id="101383"/>
    <lineage>
        <taxon>Bacteria</taxon>
        <taxon>Pseudomonadati</taxon>
        <taxon>Bacteroidota</taxon>
        <taxon>Flavobacteriia</taxon>
        <taxon>Flavobacteriales</taxon>
        <taxon>Cryomorphaceae</taxon>
        <taxon>Cryomorpha</taxon>
    </lineage>
</organism>
<evidence type="ECO:0000256" key="1">
    <source>
        <dbReference type="SAM" id="SignalP"/>
    </source>
</evidence>
<dbReference type="Pfam" id="PF04170">
    <property type="entry name" value="NlpE"/>
    <property type="match status" value="1"/>
</dbReference>
<dbReference type="InterPro" id="IPR053147">
    <property type="entry name" value="Hsp_HslJ-like"/>
</dbReference>
<sequence length="261" mass="28497">MRMLFLAIPFLMMLSCANNSEKNEMKGQSTDSENVPDMHNSKTSLDWAGRYTGVLPCADCDGIETIIYLSEDNSYAKRQTNVGKGADPIEESGEYTWSEDGGSITLGADNQKYKVGENVLIALDQSGKEITGDIAEKYRLSKAFADSKIENITWELTEIDGVKVTDGDTDSKAYFILNSSEGRVSGNLGCNNFFGTYALESGMRISFGQMGVTMIACPGMSAEQRLNEIFGVTDNYTVQNGILSLNKARMAPLAVFKAVDK</sequence>
<dbReference type="Gene3D" id="2.40.128.640">
    <property type="match status" value="1"/>
</dbReference>
<dbReference type="AlphaFoldDB" id="A0A7K3WSS5"/>
<feature type="domain" description="DUF306" evidence="2">
    <location>
        <begin position="148"/>
        <end position="257"/>
    </location>
</feature>
<name>A0A7K3WSS5_9FLAO</name>
<feature type="chain" id="PRO_5029612249" evidence="1">
    <location>
        <begin position="20"/>
        <end position="261"/>
    </location>
</feature>
<accession>A0A7K3WSS5</accession>
<comment type="caution">
    <text evidence="3">The sequence shown here is derived from an EMBL/GenBank/DDBJ whole genome shotgun (WGS) entry which is preliminary data.</text>
</comment>
<dbReference type="RefSeq" id="WP_163286137.1">
    <property type="nucleotide sequence ID" value="NZ_JAAGVY010000032.1"/>
</dbReference>
<dbReference type="InterPro" id="IPR005184">
    <property type="entry name" value="DUF306_Meta_HslJ"/>
</dbReference>
<evidence type="ECO:0000313" key="3">
    <source>
        <dbReference type="EMBL" id="NEN24743.1"/>
    </source>
</evidence>
<dbReference type="PANTHER" id="PTHR35535">
    <property type="entry name" value="HEAT SHOCK PROTEIN HSLJ"/>
    <property type="match status" value="1"/>
</dbReference>
<dbReference type="InterPro" id="IPR038670">
    <property type="entry name" value="HslJ-like_sf"/>
</dbReference>
<dbReference type="PROSITE" id="PS51257">
    <property type="entry name" value="PROKAR_LIPOPROTEIN"/>
    <property type="match status" value="1"/>
</dbReference>
<keyword evidence="4" id="KW-1185">Reference proteome</keyword>
<evidence type="ECO:0000313" key="4">
    <source>
        <dbReference type="Proteomes" id="UP000486602"/>
    </source>
</evidence>
<protein>
    <submittedName>
        <fullName evidence="3">META domain-containing protein</fullName>
    </submittedName>
</protein>
<feature type="signal peptide" evidence="1">
    <location>
        <begin position="1"/>
        <end position="19"/>
    </location>
</feature>
<dbReference type="Proteomes" id="UP000486602">
    <property type="component" value="Unassembled WGS sequence"/>
</dbReference>
<keyword evidence="1" id="KW-0732">Signal</keyword>
<dbReference type="EMBL" id="JAAGVY010000032">
    <property type="protein sequence ID" value="NEN24743.1"/>
    <property type="molecule type" value="Genomic_DNA"/>
</dbReference>
<dbReference type="InterPro" id="IPR007298">
    <property type="entry name" value="Cu-R_lipoprotein_NlpE"/>
</dbReference>
<gene>
    <name evidence="3" type="ORF">G3O08_14655</name>
</gene>
<dbReference type="Gene3D" id="2.40.128.270">
    <property type="match status" value="1"/>
</dbReference>
<evidence type="ECO:0000259" key="2">
    <source>
        <dbReference type="Pfam" id="PF03724"/>
    </source>
</evidence>
<dbReference type="PANTHER" id="PTHR35535:SF1">
    <property type="entry name" value="HEAT SHOCK PROTEIN HSLJ"/>
    <property type="match status" value="1"/>
</dbReference>